<keyword evidence="2" id="KW-1185">Reference proteome</keyword>
<accession>A0AAQ3JTE2</accession>
<dbReference type="InterPro" id="IPR008978">
    <property type="entry name" value="HSP20-like_chaperone"/>
</dbReference>
<dbReference type="PANTHER" id="PTHR33879:SF3">
    <property type="entry name" value="17.6 KDA CLASS II HEAT SHOCK PROTEIN-RELATED"/>
    <property type="match status" value="1"/>
</dbReference>
<protein>
    <recommendedName>
        <fullName evidence="3">SHSP domain-containing protein</fullName>
    </recommendedName>
</protein>
<dbReference type="SUPFAM" id="SSF49764">
    <property type="entry name" value="HSP20-like chaperones"/>
    <property type="match status" value="1"/>
</dbReference>
<dbReference type="PANTHER" id="PTHR33879">
    <property type="entry name" value="17.6 KDA CLASS II HEAT SHOCK PROTEIN-RELATED"/>
    <property type="match status" value="1"/>
</dbReference>
<dbReference type="CDD" id="cd06464">
    <property type="entry name" value="ACD_sHsps-like"/>
    <property type="match status" value="1"/>
</dbReference>
<dbReference type="Proteomes" id="UP001327560">
    <property type="component" value="Chromosome 1"/>
</dbReference>
<reference evidence="1 2" key="1">
    <citation type="submission" date="2023-10" db="EMBL/GenBank/DDBJ databases">
        <title>Chromosome-scale genome assembly provides insights into flower coloration mechanisms of Canna indica.</title>
        <authorList>
            <person name="Li C."/>
        </authorList>
    </citation>
    <scope>NUCLEOTIDE SEQUENCE [LARGE SCALE GENOMIC DNA]</scope>
    <source>
        <tissue evidence="1">Flower</tissue>
    </source>
</reference>
<evidence type="ECO:0000313" key="2">
    <source>
        <dbReference type="Proteomes" id="UP001327560"/>
    </source>
</evidence>
<name>A0AAQ3JTE2_9LILI</name>
<evidence type="ECO:0008006" key="3">
    <source>
        <dbReference type="Google" id="ProtNLM"/>
    </source>
</evidence>
<proteinExistence type="predicted"/>
<gene>
    <name evidence="1" type="ORF">Cni_G04333</name>
</gene>
<dbReference type="EMBL" id="CP136890">
    <property type="protein sequence ID" value="WOK95626.1"/>
    <property type="molecule type" value="Genomic_DNA"/>
</dbReference>
<sequence length="182" mass="19892">MRVHPIPMRRGIALRYDVSAALSPAEAVATAALRRSKLRRLPHVFSKVLELPLAADADVDVHEGPQGFRFVAAADGLDASGIRAHALRIHPGVTKVVVRDGTAAWDELDLDRWRFRLPSSTNPALATAEYRNGELVVTVPKGADSEQFNVESGGDTDEEDCEEKEKVEIRGHDNIGLLLLVQ</sequence>
<evidence type="ECO:0000313" key="1">
    <source>
        <dbReference type="EMBL" id="WOK95626.1"/>
    </source>
</evidence>
<organism evidence="1 2">
    <name type="scientific">Canna indica</name>
    <name type="common">Indian-shot</name>
    <dbReference type="NCBI Taxonomy" id="4628"/>
    <lineage>
        <taxon>Eukaryota</taxon>
        <taxon>Viridiplantae</taxon>
        <taxon>Streptophyta</taxon>
        <taxon>Embryophyta</taxon>
        <taxon>Tracheophyta</taxon>
        <taxon>Spermatophyta</taxon>
        <taxon>Magnoliopsida</taxon>
        <taxon>Liliopsida</taxon>
        <taxon>Zingiberales</taxon>
        <taxon>Cannaceae</taxon>
        <taxon>Canna</taxon>
    </lineage>
</organism>
<dbReference type="AlphaFoldDB" id="A0AAQ3JTE2"/>